<evidence type="ECO:0000259" key="2">
    <source>
        <dbReference type="Pfam" id="PF13508"/>
    </source>
</evidence>
<protein>
    <recommendedName>
        <fullName evidence="2">N-acetyltransferase domain-containing protein</fullName>
    </recommendedName>
</protein>
<organism evidence="3 4">
    <name type="scientific">Babjeviella inositovora NRRL Y-12698</name>
    <dbReference type="NCBI Taxonomy" id="984486"/>
    <lineage>
        <taxon>Eukaryota</taxon>
        <taxon>Fungi</taxon>
        <taxon>Dikarya</taxon>
        <taxon>Ascomycota</taxon>
        <taxon>Saccharomycotina</taxon>
        <taxon>Pichiomycetes</taxon>
        <taxon>Serinales incertae sedis</taxon>
        <taxon>Babjeviella</taxon>
    </lineage>
</organism>
<dbReference type="PANTHER" id="PTHR42791">
    <property type="entry name" value="GNAT FAMILY ACETYLTRANSFERASE"/>
    <property type="match status" value="1"/>
</dbReference>
<dbReference type="EMBL" id="KV454428">
    <property type="protein sequence ID" value="ODQ81393.1"/>
    <property type="molecule type" value="Genomic_DNA"/>
</dbReference>
<feature type="compositionally biased region" description="Low complexity" evidence="1">
    <location>
        <begin position="1"/>
        <end position="16"/>
    </location>
</feature>
<name>A0A1E3QUL4_9ASCO</name>
<dbReference type="InterPro" id="IPR016181">
    <property type="entry name" value="Acyl_CoA_acyltransferase"/>
</dbReference>
<reference evidence="4" key="1">
    <citation type="submission" date="2016-05" db="EMBL/GenBank/DDBJ databases">
        <title>Comparative genomics of biotechnologically important yeasts.</title>
        <authorList>
            <consortium name="DOE Joint Genome Institute"/>
            <person name="Riley R."/>
            <person name="Haridas S."/>
            <person name="Wolfe K.H."/>
            <person name="Lopes M.R."/>
            <person name="Hittinger C.T."/>
            <person name="Goker M."/>
            <person name="Salamov A."/>
            <person name="Wisecaver J."/>
            <person name="Long T.M."/>
            <person name="Aerts A.L."/>
            <person name="Barry K."/>
            <person name="Choi C."/>
            <person name="Clum A."/>
            <person name="Coughlan A.Y."/>
            <person name="Deshpande S."/>
            <person name="Douglass A.P."/>
            <person name="Hanson S.J."/>
            <person name="Klenk H.-P."/>
            <person name="Labutti K."/>
            <person name="Lapidus A."/>
            <person name="Lindquist E."/>
            <person name="Lipzen A."/>
            <person name="Meier-Kolthoff J.P."/>
            <person name="Ohm R.A."/>
            <person name="Otillar R.P."/>
            <person name="Pangilinan J."/>
            <person name="Peng Y."/>
            <person name="Rokas A."/>
            <person name="Rosa C.A."/>
            <person name="Scheuner C."/>
            <person name="Sibirny A.A."/>
            <person name="Slot J.C."/>
            <person name="Stielow J.B."/>
            <person name="Sun H."/>
            <person name="Kurtzman C.P."/>
            <person name="Blackwell M."/>
            <person name="Grigoriev I.V."/>
            <person name="Jeffries T.W."/>
        </authorList>
    </citation>
    <scope>NUCLEOTIDE SEQUENCE [LARGE SCALE GENOMIC DNA]</scope>
    <source>
        <strain evidence="4">NRRL Y-12698</strain>
    </source>
</reference>
<evidence type="ECO:0000256" key="1">
    <source>
        <dbReference type="SAM" id="MobiDB-lite"/>
    </source>
</evidence>
<dbReference type="GO" id="GO:0016747">
    <property type="term" value="F:acyltransferase activity, transferring groups other than amino-acyl groups"/>
    <property type="evidence" value="ECO:0007669"/>
    <property type="project" value="InterPro"/>
</dbReference>
<evidence type="ECO:0000313" key="4">
    <source>
        <dbReference type="Proteomes" id="UP000094336"/>
    </source>
</evidence>
<dbReference type="STRING" id="984486.A0A1E3QUL4"/>
<dbReference type="AlphaFoldDB" id="A0A1E3QUL4"/>
<dbReference type="GeneID" id="30149522"/>
<dbReference type="SUPFAM" id="SSF55729">
    <property type="entry name" value="Acyl-CoA N-acyltransferases (Nat)"/>
    <property type="match status" value="1"/>
</dbReference>
<gene>
    <name evidence="3" type="ORF">BABINDRAFT_34197</name>
</gene>
<proteinExistence type="predicted"/>
<keyword evidence="4" id="KW-1185">Reference proteome</keyword>
<dbReference type="OrthoDB" id="410198at2759"/>
<evidence type="ECO:0000313" key="3">
    <source>
        <dbReference type="EMBL" id="ODQ81393.1"/>
    </source>
</evidence>
<feature type="region of interest" description="Disordered" evidence="1">
    <location>
        <begin position="1"/>
        <end position="44"/>
    </location>
</feature>
<accession>A0A1E3QUL4</accession>
<dbReference type="InterPro" id="IPR000182">
    <property type="entry name" value="GNAT_dom"/>
</dbReference>
<feature type="domain" description="N-acetyltransferase" evidence="2">
    <location>
        <begin position="192"/>
        <end position="252"/>
    </location>
</feature>
<dbReference type="CDD" id="cd04301">
    <property type="entry name" value="NAT_SF"/>
    <property type="match status" value="1"/>
</dbReference>
<sequence length="296" mass="33913">MPRPPISDIESISSSDLWGSDASDVSDTELDFPGHAKFAPPPRRRRTQLTVEVVSQKEYRKAAKTLQLAFSDDPYTTYLTKPAKDEATRTKIDTALYEAGVYTSMMSGVVLAIRDPQEFEPGHEDPEAPFWAVACFVDTTKPGSAWVDFFYDTKLKWLCNKRVYKRLYHEQLPLLDNARIEIMGDPEDQDEDTPKCWYLADLGTTAAARGKGCARQLLEYMYDHYIDPQEATCYLESSHPRNRPIYEKLGFTFVKMIFVGNPNCKHDDLRICTCEKTLTMDIMVRGVGGEKWYWDK</sequence>
<dbReference type="Proteomes" id="UP000094336">
    <property type="component" value="Unassembled WGS sequence"/>
</dbReference>
<dbReference type="Pfam" id="PF13508">
    <property type="entry name" value="Acetyltransf_7"/>
    <property type="match status" value="1"/>
</dbReference>
<dbReference type="InterPro" id="IPR052523">
    <property type="entry name" value="Trichothecene_AcTrans"/>
</dbReference>
<dbReference type="Gene3D" id="3.40.630.30">
    <property type="match status" value="1"/>
</dbReference>
<dbReference type="RefSeq" id="XP_018986721.1">
    <property type="nucleotide sequence ID" value="XM_019131669.1"/>
</dbReference>
<dbReference type="PANTHER" id="PTHR42791:SF1">
    <property type="entry name" value="N-ACETYLTRANSFERASE DOMAIN-CONTAINING PROTEIN"/>
    <property type="match status" value="1"/>
</dbReference>